<dbReference type="AlphaFoldDB" id="A0A922I597"/>
<proteinExistence type="predicted"/>
<keyword evidence="2" id="KW-1185">Reference proteome</keyword>
<sequence>MNDMETKEVIEPTKIAPNISYRIPHFVISRDVMLNRFPKTSSRPLWLRPTSSSDIDYNPTNKLDRCNNNIDRYNNMERLDVDNCYTMMTMVEDYLRTVHSAAVVFDYRSMLIVAVVHFRYSMSIAFDDDKSYTTVDCFRYLTSMVVALILVLHQVA</sequence>
<dbReference type="Proteomes" id="UP000790347">
    <property type="component" value="Unassembled WGS sequence"/>
</dbReference>
<comment type="caution">
    <text evidence="1">The sequence shown here is derived from an EMBL/GenBank/DDBJ whole genome shotgun (WGS) entry which is preliminary data.</text>
</comment>
<reference evidence="1" key="1">
    <citation type="submission" date="2013-05" db="EMBL/GenBank/DDBJ databases">
        <authorList>
            <person name="Yim A.K.Y."/>
            <person name="Chan T.F."/>
            <person name="Ji K.M."/>
            <person name="Liu X.Y."/>
            <person name="Zhou J.W."/>
            <person name="Li R.Q."/>
            <person name="Yang K.Y."/>
            <person name="Li J."/>
            <person name="Li M."/>
            <person name="Law P.T.W."/>
            <person name="Wu Y.L."/>
            <person name="Cai Z.L."/>
            <person name="Qin H."/>
            <person name="Bao Y."/>
            <person name="Leung R.K.K."/>
            <person name="Ng P.K.S."/>
            <person name="Zou J."/>
            <person name="Zhong X.J."/>
            <person name="Ran P.X."/>
            <person name="Zhong N.S."/>
            <person name="Liu Z.G."/>
            <person name="Tsui S.K.W."/>
        </authorList>
    </citation>
    <scope>NUCLEOTIDE SEQUENCE</scope>
    <source>
        <strain evidence="1">Derf</strain>
        <tissue evidence="1">Whole organism</tissue>
    </source>
</reference>
<evidence type="ECO:0000313" key="1">
    <source>
        <dbReference type="EMBL" id="KAH9521488.1"/>
    </source>
</evidence>
<dbReference type="EMBL" id="ASGP02000002">
    <property type="protein sequence ID" value="KAH9521488.1"/>
    <property type="molecule type" value="Genomic_DNA"/>
</dbReference>
<reference evidence="1" key="2">
    <citation type="journal article" date="2022" name="Res Sq">
        <title>Comparative Genomics Reveals Insights into the Divergent Evolution of Astigmatic Mites and Household Pest Adaptations.</title>
        <authorList>
            <person name="Xiong Q."/>
            <person name="Wan A.T.-Y."/>
            <person name="Liu X.-Y."/>
            <person name="Fung C.S.-H."/>
            <person name="Xiao X."/>
            <person name="Malainual N."/>
            <person name="Hou J."/>
            <person name="Wang L."/>
            <person name="Wang M."/>
            <person name="Yang K."/>
            <person name="Cui Y."/>
            <person name="Leung E."/>
            <person name="Nong W."/>
            <person name="Shin S.-K."/>
            <person name="Au S."/>
            <person name="Jeong K.Y."/>
            <person name="Chew F.T."/>
            <person name="Hui J."/>
            <person name="Leung T.F."/>
            <person name="Tungtrongchitr A."/>
            <person name="Zhong N."/>
            <person name="Liu Z."/>
            <person name="Tsui S."/>
        </authorList>
    </citation>
    <scope>NUCLEOTIDE SEQUENCE</scope>
    <source>
        <strain evidence="1">Derf</strain>
        <tissue evidence="1">Whole organism</tissue>
    </source>
</reference>
<protein>
    <submittedName>
        <fullName evidence="1">Uncharacterized protein</fullName>
    </submittedName>
</protein>
<evidence type="ECO:0000313" key="2">
    <source>
        <dbReference type="Proteomes" id="UP000790347"/>
    </source>
</evidence>
<organism evidence="1 2">
    <name type="scientific">Dermatophagoides farinae</name>
    <name type="common">American house dust mite</name>
    <dbReference type="NCBI Taxonomy" id="6954"/>
    <lineage>
        <taxon>Eukaryota</taxon>
        <taxon>Metazoa</taxon>
        <taxon>Ecdysozoa</taxon>
        <taxon>Arthropoda</taxon>
        <taxon>Chelicerata</taxon>
        <taxon>Arachnida</taxon>
        <taxon>Acari</taxon>
        <taxon>Acariformes</taxon>
        <taxon>Sarcoptiformes</taxon>
        <taxon>Astigmata</taxon>
        <taxon>Psoroptidia</taxon>
        <taxon>Analgoidea</taxon>
        <taxon>Pyroglyphidae</taxon>
        <taxon>Dermatophagoidinae</taxon>
        <taxon>Dermatophagoides</taxon>
    </lineage>
</organism>
<gene>
    <name evidence="1" type="ORF">DERF_005141</name>
</gene>
<name>A0A922I597_DERFA</name>
<accession>A0A922I597</accession>